<dbReference type="AlphaFoldDB" id="S0P2N6"/>
<dbReference type="Pfam" id="PF01261">
    <property type="entry name" value="AP_endonuc_2"/>
    <property type="match status" value="1"/>
</dbReference>
<organism evidence="2 3">
    <name type="scientific">Enterococcus sulfureus ATCC 49903</name>
    <dbReference type="NCBI Taxonomy" id="1140003"/>
    <lineage>
        <taxon>Bacteria</taxon>
        <taxon>Bacillati</taxon>
        <taxon>Bacillota</taxon>
        <taxon>Bacilli</taxon>
        <taxon>Lactobacillales</taxon>
        <taxon>Enterococcaceae</taxon>
        <taxon>Enterococcus</taxon>
    </lineage>
</organism>
<dbReference type="OrthoDB" id="9798407at2"/>
<dbReference type="PANTHER" id="PTHR12110:SF41">
    <property type="entry name" value="INOSOSE DEHYDRATASE"/>
    <property type="match status" value="1"/>
</dbReference>
<gene>
    <name evidence="2" type="ORF">I573_02186</name>
</gene>
<dbReference type="PATRIC" id="fig|1140003.3.peg.1828"/>
<keyword evidence="3" id="KW-1185">Reference proteome</keyword>
<evidence type="ECO:0000313" key="3">
    <source>
        <dbReference type="Proteomes" id="UP000015961"/>
    </source>
</evidence>
<dbReference type="SUPFAM" id="SSF51658">
    <property type="entry name" value="Xylose isomerase-like"/>
    <property type="match status" value="1"/>
</dbReference>
<dbReference type="eggNOG" id="COG1082">
    <property type="taxonomic scope" value="Bacteria"/>
</dbReference>
<accession>S0P2N6</accession>
<name>S0P2N6_9ENTE</name>
<dbReference type="Gene3D" id="3.20.20.150">
    <property type="entry name" value="Divalent-metal-dependent TIM barrel enzymes"/>
    <property type="match status" value="1"/>
</dbReference>
<dbReference type="InterPro" id="IPR036237">
    <property type="entry name" value="Xyl_isomerase-like_sf"/>
</dbReference>
<evidence type="ECO:0000259" key="1">
    <source>
        <dbReference type="Pfam" id="PF01261"/>
    </source>
</evidence>
<dbReference type="RefSeq" id="WP_016186329.1">
    <property type="nucleotide sequence ID" value="NZ_ASWO01000007.1"/>
</dbReference>
<dbReference type="PANTHER" id="PTHR12110">
    <property type="entry name" value="HYDROXYPYRUVATE ISOMERASE"/>
    <property type="match status" value="1"/>
</dbReference>
<evidence type="ECO:0000313" key="2">
    <source>
        <dbReference type="EMBL" id="EOT83073.1"/>
    </source>
</evidence>
<comment type="caution">
    <text evidence="2">The sequence shown here is derived from an EMBL/GenBank/DDBJ whole genome shotgun (WGS) entry which is preliminary data.</text>
</comment>
<reference evidence="2 3" key="1">
    <citation type="submission" date="2013-03" db="EMBL/GenBank/DDBJ databases">
        <title>The Genome Sequence of Enterococcus sulfureus ATCC_49903 (PacBio/Illumina hybrid assembly).</title>
        <authorList>
            <consortium name="The Broad Institute Genomics Platform"/>
            <consortium name="The Broad Institute Genome Sequencing Center for Infectious Disease"/>
            <person name="Earl A."/>
            <person name="Russ C."/>
            <person name="Gilmore M."/>
            <person name="Surin D."/>
            <person name="Walker B."/>
            <person name="Young S."/>
            <person name="Zeng Q."/>
            <person name="Gargeya S."/>
            <person name="Fitzgerald M."/>
            <person name="Haas B."/>
            <person name="Abouelleil A."/>
            <person name="Allen A.W."/>
            <person name="Alvarado L."/>
            <person name="Arachchi H.M."/>
            <person name="Berlin A.M."/>
            <person name="Chapman S.B."/>
            <person name="Gainer-Dewar J."/>
            <person name="Goldberg J."/>
            <person name="Griggs A."/>
            <person name="Gujja S."/>
            <person name="Hansen M."/>
            <person name="Howarth C."/>
            <person name="Imamovic A."/>
            <person name="Ireland A."/>
            <person name="Larimer J."/>
            <person name="McCowan C."/>
            <person name="Murphy C."/>
            <person name="Pearson M."/>
            <person name="Poon T.W."/>
            <person name="Priest M."/>
            <person name="Roberts A."/>
            <person name="Saif S."/>
            <person name="Shea T."/>
            <person name="Sisk P."/>
            <person name="Sykes S."/>
            <person name="Wortman J."/>
            <person name="Nusbaum C."/>
            <person name="Birren B."/>
        </authorList>
    </citation>
    <scope>NUCLEOTIDE SEQUENCE [LARGE SCALE GENOMIC DNA]</scope>
    <source>
        <strain evidence="2 3">ATCC 49903</strain>
    </source>
</reference>
<dbReference type="STRING" id="1140003.OMY_01897"/>
<dbReference type="InterPro" id="IPR013022">
    <property type="entry name" value="Xyl_isomerase-like_TIM-brl"/>
</dbReference>
<protein>
    <recommendedName>
        <fullName evidence="1">Xylose isomerase-like TIM barrel domain-containing protein</fullName>
    </recommendedName>
</protein>
<proteinExistence type="predicted"/>
<dbReference type="Proteomes" id="UP000015961">
    <property type="component" value="Unassembled WGS sequence"/>
</dbReference>
<sequence length="246" mass="28649">MKISLQLWSIKEVCEKDLLTALKNVKRFGYQGVEFAGYFGHSAAQIKACLDELGLEVSGTHYPIEQLEEQLENVLMFEETIGNYNLIVPYLDGHSIEEWKDYAKRMAMIQEKLVNTPFRLGYHNHAHEFDVVPHAFDLLLEEVPTLALEVDTYWVAYAKESVLDFLDHYQQNIGWLHIKDMQKEPIESTEIASGILPIKHYLDWAVQRNIDWLIVEQEAFQSYAPLESAQKNYQALERLRIESEEN</sequence>
<feature type="domain" description="Xylose isomerase-like TIM barrel" evidence="1">
    <location>
        <begin position="23"/>
        <end position="236"/>
    </location>
</feature>
<dbReference type="EMBL" id="ASWO01000007">
    <property type="protein sequence ID" value="EOT83073.1"/>
    <property type="molecule type" value="Genomic_DNA"/>
</dbReference>
<dbReference type="InterPro" id="IPR050312">
    <property type="entry name" value="IolE/XylAMocC-like"/>
</dbReference>